<dbReference type="RefSeq" id="WP_179561853.1">
    <property type="nucleotide sequence ID" value="NZ_BAABBJ010000016.1"/>
</dbReference>
<protein>
    <submittedName>
        <fullName evidence="2">Uncharacterized protein</fullName>
    </submittedName>
</protein>
<accession>A0A512PH84</accession>
<evidence type="ECO:0000313" key="3">
    <source>
        <dbReference type="Proteomes" id="UP000321798"/>
    </source>
</evidence>
<evidence type="ECO:0000256" key="1">
    <source>
        <dbReference type="SAM" id="MobiDB-lite"/>
    </source>
</evidence>
<evidence type="ECO:0000313" key="2">
    <source>
        <dbReference type="EMBL" id="GEP70561.1"/>
    </source>
</evidence>
<keyword evidence="3" id="KW-1185">Reference proteome</keyword>
<name>A0A512PH84_9CELL</name>
<dbReference type="EMBL" id="BKAL01000014">
    <property type="protein sequence ID" value="GEP70561.1"/>
    <property type="molecule type" value="Genomic_DNA"/>
</dbReference>
<proteinExistence type="predicted"/>
<feature type="compositionally biased region" description="Pro residues" evidence="1">
    <location>
        <begin position="46"/>
        <end position="55"/>
    </location>
</feature>
<gene>
    <name evidence="2" type="ORF">CSO01_32760</name>
</gene>
<sequence length="284" mass="28745">MTVETAVEEQALARAGITDRAARARAVLAHAERRTGARSLTVSPVSPAPAVPAPVPTVSQLTTSELTTSELTTSLLTTERPPLPVPPALAPVLPDGLRRGATTVVLGSTSLVLALLAHACAGGAWAALVGQPAVGLLAAAQAGVALERLAVVPAPGPDAALVVAALVDGLDVVLVGPQVVLTDVDRRRLSARARERGAVLLSTAPWVGAGAVLEVEPGRWAGVGAGEGYLRTHEVTVLRSGRGSAAVPRSVELTLPLPRPGEGPVPDGTTTLVRPARTGLRLVG</sequence>
<dbReference type="Proteomes" id="UP000321798">
    <property type="component" value="Unassembled WGS sequence"/>
</dbReference>
<reference evidence="2 3" key="1">
    <citation type="submission" date="2019-07" db="EMBL/GenBank/DDBJ databases">
        <title>Whole genome shotgun sequence of Cellulomonas soli NBRC 109434.</title>
        <authorList>
            <person name="Hosoyama A."/>
            <person name="Uohara A."/>
            <person name="Ohji S."/>
            <person name="Ichikawa N."/>
        </authorList>
    </citation>
    <scope>NUCLEOTIDE SEQUENCE [LARGE SCALE GENOMIC DNA]</scope>
    <source>
        <strain evidence="2 3">NBRC 109434</strain>
    </source>
</reference>
<organism evidence="2 3">
    <name type="scientific">Cellulomonas soli</name>
    <dbReference type="NCBI Taxonomy" id="931535"/>
    <lineage>
        <taxon>Bacteria</taxon>
        <taxon>Bacillati</taxon>
        <taxon>Actinomycetota</taxon>
        <taxon>Actinomycetes</taxon>
        <taxon>Micrococcales</taxon>
        <taxon>Cellulomonadaceae</taxon>
        <taxon>Cellulomonas</taxon>
    </lineage>
</organism>
<feature type="region of interest" description="Disordered" evidence="1">
    <location>
        <begin position="36"/>
        <end position="57"/>
    </location>
</feature>
<comment type="caution">
    <text evidence="2">The sequence shown here is derived from an EMBL/GenBank/DDBJ whole genome shotgun (WGS) entry which is preliminary data.</text>
</comment>
<dbReference type="AlphaFoldDB" id="A0A512PH84"/>